<dbReference type="Proteomes" id="UP000242814">
    <property type="component" value="Unassembled WGS sequence"/>
</dbReference>
<proteinExistence type="inferred from homology"/>
<evidence type="ECO:0000256" key="2">
    <source>
        <dbReference type="SAM" id="Phobius"/>
    </source>
</evidence>
<dbReference type="GO" id="GO:0043386">
    <property type="term" value="P:mycotoxin biosynthetic process"/>
    <property type="evidence" value="ECO:0007669"/>
    <property type="project" value="InterPro"/>
</dbReference>
<gene>
    <name evidence="3" type="ORF">ACO22_04351</name>
</gene>
<dbReference type="PANTHER" id="PTHR33365:SF14">
    <property type="entry name" value="TAT PATHWAY SIGNAL SEQUENCE"/>
    <property type="match status" value="1"/>
</dbReference>
<dbReference type="PANTHER" id="PTHR33365">
    <property type="entry name" value="YALI0B05434P"/>
    <property type="match status" value="1"/>
</dbReference>
<keyword evidence="2" id="KW-0472">Membrane</keyword>
<keyword evidence="2" id="KW-0812">Transmembrane</keyword>
<feature type="transmembrane region" description="Helical" evidence="2">
    <location>
        <begin position="46"/>
        <end position="67"/>
    </location>
</feature>
<dbReference type="InterPro" id="IPR021765">
    <property type="entry name" value="UstYa-like"/>
</dbReference>
<comment type="similarity">
    <text evidence="1">Belongs to the ustYa family.</text>
</comment>
<name>A0A1D2JDH5_PARBR</name>
<evidence type="ECO:0000313" key="4">
    <source>
        <dbReference type="Proteomes" id="UP000242814"/>
    </source>
</evidence>
<evidence type="ECO:0008006" key="5">
    <source>
        <dbReference type="Google" id="ProtNLM"/>
    </source>
</evidence>
<keyword evidence="2" id="KW-1133">Transmembrane helix</keyword>
<dbReference type="Pfam" id="PF11807">
    <property type="entry name" value="UstYa"/>
    <property type="match status" value="1"/>
</dbReference>
<organism evidence="3 4">
    <name type="scientific">Paracoccidioides brasiliensis</name>
    <dbReference type="NCBI Taxonomy" id="121759"/>
    <lineage>
        <taxon>Eukaryota</taxon>
        <taxon>Fungi</taxon>
        <taxon>Dikarya</taxon>
        <taxon>Ascomycota</taxon>
        <taxon>Pezizomycotina</taxon>
        <taxon>Eurotiomycetes</taxon>
        <taxon>Eurotiomycetidae</taxon>
        <taxon>Onygenales</taxon>
        <taxon>Ajellomycetaceae</taxon>
        <taxon>Paracoccidioides</taxon>
    </lineage>
</organism>
<dbReference type="AlphaFoldDB" id="A0A1D2JDH5"/>
<comment type="caution">
    <text evidence="3">The sequence shown here is derived from an EMBL/GenBank/DDBJ whole genome shotgun (WGS) entry which is preliminary data.</text>
</comment>
<protein>
    <recommendedName>
        <fullName evidence="5">Tat pathway signal sequence</fullName>
    </recommendedName>
</protein>
<evidence type="ECO:0000313" key="3">
    <source>
        <dbReference type="EMBL" id="ODH26953.1"/>
    </source>
</evidence>
<dbReference type="VEuPathDB" id="FungiDB:PADG_06758"/>
<accession>A0A1D2JDH5</accession>
<sequence>MFRNWPGSSEFRRIHQNLEDTDAEAEEQLLAKGKHFSKRPTTKAKYLFSAISGFFLGIFGTVSYFLLINPSGILLEKNAFLKQTSYWSKVLDEIEISTNVVTMNGTLFPPPDPTFARGEPSVENDGVWQIFENIRTHVITRDQIIKLGKDPDTVSRFDDEYWGFGQNAYMAQLDIFHQIHCLNRLRKAAFATYPGYEPTDMENPYSKMWWIHISHCVDMLLQNIKCHGNTDMITLDWVGNRGKLWPDFSIKHKCRDFDAILNWNVENSVDGEKFNHMPLPKDAYIWPEPWNSPEFELGHPLSKNTWKEGRQCR</sequence>
<reference evidence="3 4" key="1">
    <citation type="submission" date="2016-06" db="EMBL/GenBank/DDBJ databases">
        <authorList>
            <person name="Kjaerup R.B."/>
            <person name="Dalgaard T.S."/>
            <person name="Juul-Madsen H.R."/>
        </authorList>
    </citation>
    <scope>NUCLEOTIDE SEQUENCE [LARGE SCALE GENOMIC DNA]</scope>
    <source>
        <strain evidence="3 4">Pb300</strain>
    </source>
</reference>
<evidence type="ECO:0000256" key="1">
    <source>
        <dbReference type="ARBA" id="ARBA00035112"/>
    </source>
</evidence>
<dbReference type="EMBL" id="LZYO01000170">
    <property type="protein sequence ID" value="ODH26953.1"/>
    <property type="molecule type" value="Genomic_DNA"/>
</dbReference>
<dbReference type="VEuPathDB" id="FungiDB:PABG_05969"/>